<keyword evidence="1" id="KW-0472">Membrane</keyword>
<keyword evidence="1" id="KW-1133">Transmembrane helix</keyword>
<sequence length="63" mass="6994">MPPEIAVFAALSPVIHYTPEPVFLLFSWCAVPADLLWVLILIQAELQAKHNSAVSLRAMFFAV</sequence>
<feature type="transmembrane region" description="Helical" evidence="1">
    <location>
        <begin position="22"/>
        <end position="42"/>
    </location>
</feature>
<dbReference type="AlphaFoldDB" id="A0A1Y2L655"/>
<evidence type="ECO:0000256" key="1">
    <source>
        <dbReference type="SAM" id="Phobius"/>
    </source>
</evidence>
<gene>
    <name evidence="2" type="ORF">TALK_21210</name>
</gene>
<organism evidence="2 3">
    <name type="scientific">Thalassospira alkalitolerans</name>
    <dbReference type="NCBI Taxonomy" id="1293890"/>
    <lineage>
        <taxon>Bacteria</taxon>
        <taxon>Pseudomonadati</taxon>
        <taxon>Pseudomonadota</taxon>
        <taxon>Alphaproteobacteria</taxon>
        <taxon>Rhodospirillales</taxon>
        <taxon>Thalassospiraceae</taxon>
        <taxon>Thalassospira</taxon>
    </lineage>
</organism>
<accession>A0A1Y2L655</accession>
<dbReference type="EMBL" id="JFKB01000030">
    <property type="protein sequence ID" value="OSQ42777.1"/>
    <property type="molecule type" value="Genomic_DNA"/>
</dbReference>
<protein>
    <submittedName>
        <fullName evidence="2">Uncharacterized protein</fullName>
    </submittedName>
</protein>
<comment type="caution">
    <text evidence="2">The sequence shown here is derived from an EMBL/GenBank/DDBJ whole genome shotgun (WGS) entry which is preliminary data.</text>
</comment>
<evidence type="ECO:0000313" key="2">
    <source>
        <dbReference type="EMBL" id="OSQ42777.1"/>
    </source>
</evidence>
<keyword evidence="3" id="KW-1185">Reference proteome</keyword>
<name>A0A1Y2L655_9PROT</name>
<reference evidence="2 3" key="1">
    <citation type="submission" date="2014-03" db="EMBL/GenBank/DDBJ databases">
        <title>The draft genome sequence of Thalassospira alkalitolerans JCM 18968.</title>
        <authorList>
            <person name="Lai Q."/>
            <person name="Shao Z."/>
        </authorList>
    </citation>
    <scope>NUCLEOTIDE SEQUENCE [LARGE SCALE GENOMIC DNA]</scope>
    <source>
        <strain evidence="2 3">JCM 18968</strain>
    </source>
</reference>
<dbReference type="Proteomes" id="UP000193396">
    <property type="component" value="Unassembled WGS sequence"/>
</dbReference>
<evidence type="ECO:0000313" key="3">
    <source>
        <dbReference type="Proteomes" id="UP000193396"/>
    </source>
</evidence>
<keyword evidence="1" id="KW-0812">Transmembrane</keyword>
<proteinExistence type="predicted"/>